<feature type="transmembrane region" description="Helical" evidence="1">
    <location>
        <begin position="80"/>
        <end position="102"/>
    </location>
</feature>
<accession>A0A2W5WPJ9</accession>
<feature type="transmembrane region" description="Helical" evidence="1">
    <location>
        <begin position="138"/>
        <end position="158"/>
    </location>
</feature>
<keyword evidence="1" id="KW-0472">Membrane</keyword>
<organism evidence="2 3">
    <name type="scientific">Xylanimonas oleitrophica</name>
    <dbReference type="NCBI Taxonomy" id="2607479"/>
    <lineage>
        <taxon>Bacteria</taxon>
        <taxon>Bacillati</taxon>
        <taxon>Actinomycetota</taxon>
        <taxon>Actinomycetes</taxon>
        <taxon>Micrococcales</taxon>
        <taxon>Promicromonosporaceae</taxon>
        <taxon>Xylanimonas</taxon>
    </lineage>
</organism>
<dbReference type="PANTHER" id="PTHR37308:SF1">
    <property type="entry name" value="POLYPRENYL-PHOSPHATE TRANSPORTER"/>
    <property type="match status" value="1"/>
</dbReference>
<protein>
    <submittedName>
        <fullName evidence="2">DUF368 domain-containing protein</fullName>
    </submittedName>
</protein>
<feature type="transmembrane region" description="Helical" evidence="1">
    <location>
        <begin position="271"/>
        <end position="292"/>
    </location>
</feature>
<comment type="caution">
    <text evidence="2">The sequence shown here is derived from an EMBL/GenBank/DDBJ whole genome shotgun (WGS) entry which is preliminary data.</text>
</comment>
<dbReference type="Pfam" id="PF04018">
    <property type="entry name" value="VCA0040-like"/>
    <property type="match status" value="1"/>
</dbReference>
<dbReference type="AlphaFoldDB" id="A0A2W5WPJ9"/>
<evidence type="ECO:0000256" key="1">
    <source>
        <dbReference type="SAM" id="Phobius"/>
    </source>
</evidence>
<keyword evidence="1" id="KW-0812">Transmembrane</keyword>
<evidence type="ECO:0000313" key="2">
    <source>
        <dbReference type="EMBL" id="PZR53489.1"/>
    </source>
</evidence>
<gene>
    <name evidence="2" type="ORF">DNL40_08285</name>
</gene>
<keyword evidence="1" id="KW-1133">Transmembrane helix</keyword>
<proteinExistence type="predicted"/>
<sequence>MRTSWRSAPLSALRGGLVGAAESVPGISGGTIALVVGLYDQLIDAAGQLLHAVRTLVADVARGRGASAGLRALRQIDWPLLVPVLAGMVVVLLVSLSVVAPLLEEHPVPTRAVFFGMIVVSVAVPLRMMPHRFRPLDGVLLVVAAVAAFALTGLPAAQSTGDPALWFVFLGAALAINALVLPGVSGSFLLVVLGLYVPVQEALHARDLGFVGTFLLGAVVGLASFVKVLQWLLHHRRQGTMAVLAGLMIGSLRALWPWQDADGGLQAPSESVVLVVVLAFAGAAVVLAAMLWESRLTAAGQTPGRA</sequence>
<evidence type="ECO:0000313" key="3">
    <source>
        <dbReference type="Proteomes" id="UP000248783"/>
    </source>
</evidence>
<dbReference type="Proteomes" id="UP000248783">
    <property type="component" value="Unassembled WGS sequence"/>
</dbReference>
<dbReference type="PANTHER" id="PTHR37308">
    <property type="entry name" value="INTEGRAL MEMBRANE PROTEIN"/>
    <property type="match status" value="1"/>
</dbReference>
<feature type="transmembrane region" description="Helical" evidence="1">
    <location>
        <begin position="108"/>
        <end position="126"/>
    </location>
</feature>
<keyword evidence="3" id="KW-1185">Reference proteome</keyword>
<dbReference type="InterPro" id="IPR007163">
    <property type="entry name" value="VCA0040-like"/>
</dbReference>
<name>A0A2W5WPJ9_9MICO</name>
<dbReference type="EMBL" id="QKWH01000004">
    <property type="protein sequence ID" value="PZR53489.1"/>
    <property type="molecule type" value="Genomic_DNA"/>
</dbReference>
<feature type="transmembrane region" description="Helical" evidence="1">
    <location>
        <begin position="209"/>
        <end position="233"/>
    </location>
</feature>
<feature type="transmembrane region" description="Helical" evidence="1">
    <location>
        <begin position="164"/>
        <end position="197"/>
    </location>
</feature>
<reference evidence="2 3" key="1">
    <citation type="submission" date="2018-06" db="EMBL/GenBank/DDBJ databases">
        <title>Whole genome sequencing of a novel hydrocarbon degrading bacterial strain, PW21 isolated from oil contaminated produced water sample.</title>
        <authorList>
            <person name="Nagkirti P."/>
            <person name="Shaikh A."/>
            <person name="Gowdaman V."/>
            <person name="Engineer A.E."/>
            <person name="Dagar S."/>
            <person name="Dhakephalkar P.K."/>
        </authorList>
    </citation>
    <scope>NUCLEOTIDE SEQUENCE [LARGE SCALE GENOMIC DNA]</scope>
    <source>
        <strain evidence="2 3">PW21</strain>
    </source>
</reference>